<name>A0A5C6S9V7_9RHOB</name>
<keyword evidence="3" id="KW-0813">Transport</keyword>
<keyword evidence="3" id="KW-0407">Ion channel</keyword>
<dbReference type="Proteomes" id="UP000321562">
    <property type="component" value="Unassembled WGS sequence"/>
</dbReference>
<dbReference type="RefSeq" id="WP_147095958.1">
    <property type="nucleotide sequence ID" value="NZ_JBHUFH010000002.1"/>
</dbReference>
<feature type="domain" description="Potassium channel" evidence="2">
    <location>
        <begin position="61"/>
        <end position="133"/>
    </location>
</feature>
<feature type="transmembrane region" description="Helical" evidence="1">
    <location>
        <begin position="108"/>
        <end position="129"/>
    </location>
</feature>
<organism evidence="3 4">
    <name type="scientific">Paracoccus aurantiacus</name>
    <dbReference type="NCBI Taxonomy" id="2599412"/>
    <lineage>
        <taxon>Bacteria</taxon>
        <taxon>Pseudomonadati</taxon>
        <taxon>Pseudomonadota</taxon>
        <taxon>Alphaproteobacteria</taxon>
        <taxon>Rhodobacterales</taxon>
        <taxon>Paracoccaceae</taxon>
        <taxon>Paracoccus</taxon>
    </lineage>
</organism>
<dbReference type="OrthoDB" id="2974133at2"/>
<keyword evidence="3" id="KW-0406">Ion transport</keyword>
<dbReference type="GO" id="GO:0034220">
    <property type="term" value="P:monoatomic ion transmembrane transport"/>
    <property type="evidence" value="ECO:0007669"/>
    <property type="project" value="UniProtKB-KW"/>
</dbReference>
<gene>
    <name evidence="3" type="ORF">FQV27_01220</name>
</gene>
<sequence>MWFQIALGSVLMMGTVVLAGLTVWLLECLMGRVGGWFRRGRAGVKLMLGVMAMSLWALFTITLAVWLWAFTFLHLGAFGTMEESAYFTLVTFTTLGYGDVVLPQGLRILGGLAAVNGMLNIGILTAILLETIRQLRQQQ</sequence>
<accession>A0A5C6S9V7</accession>
<keyword evidence="1" id="KW-0812">Transmembrane</keyword>
<keyword evidence="4" id="KW-1185">Reference proteome</keyword>
<dbReference type="AlphaFoldDB" id="A0A5C6S9V7"/>
<keyword evidence="1" id="KW-0472">Membrane</keyword>
<dbReference type="Gene3D" id="1.10.287.70">
    <property type="match status" value="1"/>
</dbReference>
<protein>
    <submittedName>
        <fullName evidence="3">Two pore domain potassium channel family protein</fullName>
    </submittedName>
</protein>
<comment type="caution">
    <text evidence="3">The sequence shown here is derived from an EMBL/GenBank/DDBJ whole genome shotgun (WGS) entry which is preliminary data.</text>
</comment>
<evidence type="ECO:0000259" key="2">
    <source>
        <dbReference type="Pfam" id="PF07885"/>
    </source>
</evidence>
<evidence type="ECO:0000313" key="3">
    <source>
        <dbReference type="EMBL" id="TXB70523.1"/>
    </source>
</evidence>
<dbReference type="EMBL" id="VOPL01000001">
    <property type="protein sequence ID" value="TXB70523.1"/>
    <property type="molecule type" value="Genomic_DNA"/>
</dbReference>
<feature type="transmembrane region" description="Helical" evidence="1">
    <location>
        <begin position="46"/>
        <end position="69"/>
    </location>
</feature>
<dbReference type="Pfam" id="PF07885">
    <property type="entry name" value="Ion_trans_2"/>
    <property type="match status" value="1"/>
</dbReference>
<keyword evidence="1" id="KW-1133">Transmembrane helix</keyword>
<dbReference type="SUPFAM" id="SSF81324">
    <property type="entry name" value="Voltage-gated potassium channels"/>
    <property type="match status" value="1"/>
</dbReference>
<feature type="transmembrane region" description="Helical" evidence="1">
    <location>
        <begin position="6"/>
        <end position="26"/>
    </location>
</feature>
<proteinExistence type="predicted"/>
<evidence type="ECO:0000256" key="1">
    <source>
        <dbReference type="SAM" id="Phobius"/>
    </source>
</evidence>
<dbReference type="InterPro" id="IPR013099">
    <property type="entry name" value="K_chnl_dom"/>
</dbReference>
<evidence type="ECO:0000313" key="4">
    <source>
        <dbReference type="Proteomes" id="UP000321562"/>
    </source>
</evidence>
<reference evidence="3 4" key="1">
    <citation type="submission" date="2019-08" db="EMBL/GenBank/DDBJ databases">
        <authorList>
            <person name="Ye J."/>
        </authorList>
    </citation>
    <scope>NUCLEOTIDE SEQUENCE [LARGE SCALE GENOMIC DNA]</scope>
    <source>
        <strain evidence="3 4">TK008</strain>
    </source>
</reference>